<gene>
    <name evidence="1" type="ORF">ACIGG6_06385</name>
</gene>
<evidence type="ECO:0000313" key="2">
    <source>
        <dbReference type="Proteomes" id="UP001614338"/>
    </source>
</evidence>
<keyword evidence="2" id="KW-1185">Reference proteome</keyword>
<protein>
    <recommendedName>
        <fullName evidence="3">Bacterial CdiA-CT RNAse A domain-containing protein</fullName>
    </recommendedName>
</protein>
<name>A0ABW8BSK3_9GAMM</name>
<organism evidence="1 2">
    <name type="scientific">Vreelandella lionensis</name>
    <dbReference type="NCBI Taxonomy" id="1144478"/>
    <lineage>
        <taxon>Bacteria</taxon>
        <taxon>Pseudomonadati</taxon>
        <taxon>Pseudomonadota</taxon>
        <taxon>Gammaproteobacteria</taxon>
        <taxon>Oceanospirillales</taxon>
        <taxon>Halomonadaceae</taxon>
        <taxon>Vreelandella</taxon>
    </lineage>
</organism>
<dbReference type="Proteomes" id="UP001614338">
    <property type="component" value="Unassembled WGS sequence"/>
</dbReference>
<reference evidence="1 2" key="1">
    <citation type="submission" date="2024-10" db="EMBL/GenBank/DDBJ databases">
        <title>The Natural Products Discovery Center: Release of the First 8490 Sequenced Strains for Exploring Actinobacteria Biosynthetic Diversity.</title>
        <authorList>
            <person name="Kalkreuter E."/>
            <person name="Kautsar S.A."/>
            <person name="Yang D."/>
            <person name="Bader C.D."/>
            <person name="Teijaro C.N."/>
            <person name="Fluegel L."/>
            <person name="Davis C.M."/>
            <person name="Simpson J.R."/>
            <person name="Lauterbach L."/>
            <person name="Steele A.D."/>
            <person name="Gui C."/>
            <person name="Meng S."/>
            <person name="Li G."/>
            <person name="Viehrig K."/>
            <person name="Ye F."/>
            <person name="Su P."/>
            <person name="Kiefer A.F."/>
            <person name="Nichols A."/>
            <person name="Cepeda A.J."/>
            <person name="Yan W."/>
            <person name="Fan B."/>
            <person name="Jiang Y."/>
            <person name="Adhikari A."/>
            <person name="Zheng C.-J."/>
            <person name="Schuster L."/>
            <person name="Cowan T.M."/>
            <person name="Smanski M.J."/>
            <person name="Chevrette M.G."/>
            <person name="De Carvalho L.P.S."/>
            <person name="Shen B."/>
        </authorList>
    </citation>
    <scope>NUCLEOTIDE SEQUENCE [LARGE SCALE GENOMIC DNA]</scope>
    <source>
        <strain evidence="1 2">NPDC077409</strain>
    </source>
</reference>
<accession>A0ABW8BSK3</accession>
<proteinExistence type="predicted"/>
<dbReference type="RefSeq" id="WP_399843290.1">
    <property type="nucleotide sequence ID" value="NZ_JBITWC010000008.1"/>
</dbReference>
<sequence length="275" mass="31315">MNGEPTVVLDVESKLQITLENRDPVVLMDLVQSLMAVSAQFEKFIKSNSKPSPEACTELLIHEVRQGSIVVELVAHSLPMVPLIWGDGAIHEWVNYAKSIMLWLAGQEEKPCQRVTKNDLDNFSSMVQPVAKDNGSQVIFAATSGGTITNHFYIGHDEARNVQRRVIKEIEKVNDPIDNIHFKQYMTWHQIRFDSSLTAGSQAIIENISKAPKRIVFEDEDTKRAMTKGDSRFARDWQELAYLVDVEVQSVNGTPRAYKIIRYYPEETFDPYEDE</sequence>
<evidence type="ECO:0000313" key="1">
    <source>
        <dbReference type="EMBL" id="MFI8749618.1"/>
    </source>
</evidence>
<comment type="caution">
    <text evidence="1">The sequence shown here is derived from an EMBL/GenBank/DDBJ whole genome shotgun (WGS) entry which is preliminary data.</text>
</comment>
<dbReference type="EMBL" id="JBITWC010000008">
    <property type="protein sequence ID" value="MFI8749618.1"/>
    <property type="molecule type" value="Genomic_DNA"/>
</dbReference>
<evidence type="ECO:0008006" key="3">
    <source>
        <dbReference type="Google" id="ProtNLM"/>
    </source>
</evidence>